<evidence type="ECO:0000313" key="2">
    <source>
        <dbReference type="EMBL" id="UQC82545.1"/>
    </source>
</evidence>
<proteinExistence type="predicted"/>
<reference evidence="2" key="1">
    <citation type="journal article" date="2021" name="Mol. Plant Microbe Interact.">
        <title>Complete Genome Sequence of the Plant-Pathogenic Fungus Colletotrichum lupini.</title>
        <authorList>
            <person name="Baroncelli R."/>
            <person name="Pensec F."/>
            <person name="Da Lio D."/>
            <person name="Boufleur T."/>
            <person name="Vicente I."/>
            <person name="Sarrocco S."/>
            <person name="Picot A."/>
            <person name="Baraldi E."/>
            <person name="Sukno S."/>
            <person name="Thon M."/>
            <person name="Le Floch G."/>
        </authorList>
    </citation>
    <scope>NUCLEOTIDE SEQUENCE</scope>
    <source>
        <strain evidence="2">IMI 504893</strain>
    </source>
</reference>
<dbReference type="InterPro" id="IPR036673">
    <property type="entry name" value="Cyanovirin-N_sf"/>
</dbReference>
<dbReference type="RefSeq" id="XP_049144168.1">
    <property type="nucleotide sequence ID" value="XM_049287025.1"/>
</dbReference>
<dbReference type="KEGG" id="clup:CLUP02_08033"/>
<dbReference type="Pfam" id="PF08881">
    <property type="entry name" value="CVNH"/>
    <property type="match status" value="1"/>
</dbReference>
<sequence length="308" mass="34191">MFGGPVLYFEIRYNSCRYHDSLEASLGWLTASQIWLPANDLNTVCCLWYQPVSRLHRHSKFIAIWAQSCEVPPTTTSPADDTALRVRQLLYVGDWSQIWRLTVDDKASVRLSLQLVLSIIGLLSLTSRHSDYRMTMFPTAEPLYRLLFPAALLCLLTGRLGRASTDVSGGSTQIGANGFLSSCVEWGALKNVKYEVAAYCPSLTGRYRWSVTDLNSCLVNIQGKLVAQDDGLFFRTCGPCWEDNSTSSWANYACSCEIVAGQGRHTADGINLRNDDGVLFCGSKRTHGQVVDDSRVTRSGSDLYLNDS</sequence>
<dbReference type="Proteomes" id="UP000830671">
    <property type="component" value="Chromosome 4"/>
</dbReference>
<evidence type="ECO:0000259" key="1">
    <source>
        <dbReference type="Pfam" id="PF08881"/>
    </source>
</evidence>
<accession>A0A9Q8SSC8</accession>
<dbReference type="InterPro" id="IPR011058">
    <property type="entry name" value="Cyanovirin-N"/>
</dbReference>
<dbReference type="GeneID" id="73342035"/>
<protein>
    <recommendedName>
        <fullName evidence="1">Cyanovirin-N domain-containing protein</fullName>
    </recommendedName>
</protein>
<feature type="domain" description="Cyanovirin-N" evidence="1">
    <location>
        <begin position="179"/>
        <end position="278"/>
    </location>
</feature>
<gene>
    <name evidence="2" type="ORF">CLUP02_08033</name>
</gene>
<evidence type="ECO:0000313" key="3">
    <source>
        <dbReference type="Proteomes" id="UP000830671"/>
    </source>
</evidence>
<organism evidence="2 3">
    <name type="scientific">Colletotrichum lupini</name>
    <dbReference type="NCBI Taxonomy" id="145971"/>
    <lineage>
        <taxon>Eukaryota</taxon>
        <taxon>Fungi</taxon>
        <taxon>Dikarya</taxon>
        <taxon>Ascomycota</taxon>
        <taxon>Pezizomycotina</taxon>
        <taxon>Sordariomycetes</taxon>
        <taxon>Hypocreomycetidae</taxon>
        <taxon>Glomerellales</taxon>
        <taxon>Glomerellaceae</taxon>
        <taxon>Colletotrichum</taxon>
        <taxon>Colletotrichum acutatum species complex</taxon>
    </lineage>
</organism>
<dbReference type="SUPFAM" id="SSF51322">
    <property type="entry name" value="Cyanovirin-N"/>
    <property type="match status" value="1"/>
</dbReference>
<dbReference type="Gene3D" id="2.30.60.10">
    <property type="entry name" value="Cyanovirin-N"/>
    <property type="match status" value="1"/>
</dbReference>
<name>A0A9Q8SSC8_9PEZI</name>
<dbReference type="AlphaFoldDB" id="A0A9Q8SSC8"/>
<dbReference type="EMBL" id="CP019476">
    <property type="protein sequence ID" value="UQC82545.1"/>
    <property type="molecule type" value="Genomic_DNA"/>
</dbReference>
<keyword evidence="3" id="KW-1185">Reference proteome</keyword>